<dbReference type="InParanoid" id="A0A0C2SPI4"/>
<reference evidence="2 3" key="1">
    <citation type="submission" date="2014-04" db="EMBL/GenBank/DDBJ databases">
        <title>Evolutionary Origins and Diversification of the Mycorrhizal Mutualists.</title>
        <authorList>
            <consortium name="DOE Joint Genome Institute"/>
            <consortium name="Mycorrhizal Genomics Consortium"/>
            <person name="Kohler A."/>
            <person name="Kuo A."/>
            <person name="Nagy L.G."/>
            <person name="Floudas D."/>
            <person name="Copeland A."/>
            <person name="Barry K.W."/>
            <person name="Cichocki N."/>
            <person name="Veneault-Fourrey C."/>
            <person name="LaButti K."/>
            <person name="Lindquist E.A."/>
            <person name="Lipzen A."/>
            <person name="Lundell T."/>
            <person name="Morin E."/>
            <person name="Murat C."/>
            <person name="Riley R."/>
            <person name="Ohm R."/>
            <person name="Sun H."/>
            <person name="Tunlid A."/>
            <person name="Henrissat B."/>
            <person name="Grigoriev I.V."/>
            <person name="Hibbett D.S."/>
            <person name="Martin F."/>
        </authorList>
    </citation>
    <scope>NUCLEOTIDE SEQUENCE [LARGE SCALE GENOMIC DNA]</scope>
    <source>
        <strain evidence="2 3">Koide BX008</strain>
    </source>
</reference>
<proteinExistence type="predicted"/>
<protein>
    <submittedName>
        <fullName evidence="2">Uncharacterized protein</fullName>
    </submittedName>
</protein>
<dbReference type="HOGENOM" id="CLU_2497406_0_0_1"/>
<name>A0A0C2SPI4_AMAMK</name>
<evidence type="ECO:0000313" key="3">
    <source>
        <dbReference type="Proteomes" id="UP000054549"/>
    </source>
</evidence>
<accession>A0A0C2SPI4</accession>
<evidence type="ECO:0000313" key="2">
    <source>
        <dbReference type="EMBL" id="KIL65140.1"/>
    </source>
</evidence>
<evidence type="ECO:0000256" key="1">
    <source>
        <dbReference type="SAM" id="MobiDB-lite"/>
    </source>
</evidence>
<gene>
    <name evidence="2" type="ORF">M378DRAFT_162400</name>
</gene>
<dbReference type="AlphaFoldDB" id="A0A0C2SPI4"/>
<organism evidence="2 3">
    <name type="scientific">Amanita muscaria (strain Koide BX008)</name>
    <dbReference type="NCBI Taxonomy" id="946122"/>
    <lineage>
        <taxon>Eukaryota</taxon>
        <taxon>Fungi</taxon>
        <taxon>Dikarya</taxon>
        <taxon>Basidiomycota</taxon>
        <taxon>Agaricomycotina</taxon>
        <taxon>Agaricomycetes</taxon>
        <taxon>Agaricomycetidae</taxon>
        <taxon>Agaricales</taxon>
        <taxon>Pluteineae</taxon>
        <taxon>Amanitaceae</taxon>
        <taxon>Amanita</taxon>
    </lineage>
</organism>
<keyword evidence="3" id="KW-1185">Reference proteome</keyword>
<feature type="region of interest" description="Disordered" evidence="1">
    <location>
        <begin position="30"/>
        <end position="51"/>
    </location>
</feature>
<dbReference type="EMBL" id="KN818244">
    <property type="protein sequence ID" value="KIL65140.1"/>
    <property type="molecule type" value="Genomic_DNA"/>
</dbReference>
<dbReference type="Proteomes" id="UP000054549">
    <property type="component" value="Unassembled WGS sequence"/>
</dbReference>
<sequence>MAFNLVTPELTKKAQTYHLPFTRQLATITQSGKTTQRKSVNKGSKEKVSVTNTGPRKIQFRTSTWKSIVYKCHWMSTREDKSWDPS</sequence>